<evidence type="ECO:0000256" key="3">
    <source>
        <dbReference type="ARBA" id="ARBA00023125"/>
    </source>
</evidence>
<feature type="domain" description="HTH lysR-type" evidence="5">
    <location>
        <begin position="6"/>
        <end position="63"/>
    </location>
</feature>
<dbReference type="InterPro" id="IPR050176">
    <property type="entry name" value="LTTR"/>
</dbReference>
<organism evidence="6 7">
    <name type="scientific">Rhodococcus zopfii</name>
    <dbReference type="NCBI Taxonomy" id="43772"/>
    <lineage>
        <taxon>Bacteria</taxon>
        <taxon>Bacillati</taxon>
        <taxon>Actinomycetota</taxon>
        <taxon>Actinomycetes</taxon>
        <taxon>Mycobacteriales</taxon>
        <taxon>Nocardiaceae</taxon>
        <taxon>Rhodococcus</taxon>
    </lineage>
</organism>
<keyword evidence="4" id="KW-0804">Transcription</keyword>
<comment type="caution">
    <text evidence="6">The sequence shown here is derived from an EMBL/GenBank/DDBJ whole genome shotgun (WGS) entry which is preliminary data.</text>
</comment>
<dbReference type="InterPro" id="IPR036390">
    <property type="entry name" value="WH_DNA-bd_sf"/>
</dbReference>
<dbReference type="Pfam" id="PF00126">
    <property type="entry name" value="HTH_1"/>
    <property type="match status" value="1"/>
</dbReference>
<dbReference type="InterPro" id="IPR000847">
    <property type="entry name" value="LysR_HTH_N"/>
</dbReference>
<dbReference type="InterPro" id="IPR036388">
    <property type="entry name" value="WH-like_DNA-bd_sf"/>
</dbReference>
<evidence type="ECO:0000256" key="1">
    <source>
        <dbReference type="ARBA" id="ARBA00009437"/>
    </source>
</evidence>
<evidence type="ECO:0000313" key="6">
    <source>
        <dbReference type="EMBL" id="MDV2476303.1"/>
    </source>
</evidence>
<sequence>MHIDGLDANALITLLAVARTGRYTTAAGLLEINHTTVSRRIAALEHALGGPLLARGAGGWEPTDLGKTALRAAEQIESTLVGLRSESSDALHGTVRIAATDGFSARVVVPVVAQLGRENPLLSVDLITVTRRAPSTYSGIDIEVVVGRPTTFRVEPVLLGTYRLGLYGSEDYLEAAGTPADRKDLAGRPLVYFIESMLTVDDLDQARFHLPHMASRLNSTNVLVHVEATRAGAGLGLLPCFLAADCPDLVRVLADQVWIDLEYWMVVRPEAARRREVMAVAAALRERVRNMRDQLLGEVFPPGALGHAPGD</sequence>
<dbReference type="PROSITE" id="PS50931">
    <property type="entry name" value="HTH_LYSR"/>
    <property type="match status" value="1"/>
</dbReference>
<reference evidence="6 7" key="1">
    <citation type="submission" date="2019-10" db="EMBL/GenBank/DDBJ databases">
        <title>Draft Genome Assembly of Rhodococcus zopfii DSM44189.</title>
        <authorList>
            <person name="Sutton J.M."/>
            <person name="Akob D.M."/>
            <person name="Bushman T.J."/>
        </authorList>
    </citation>
    <scope>NUCLEOTIDE SEQUENCE [LARGE SCALE GENOMIC DNA]</scope>
    <source>
        <strain evidence="6 7">DSM 44189</strain>
    </source>
</reference>
<dbReference type="InterPro" id="IPR005119">
    <property type="entry name" value="LysR_subst-bd"/>
</dbReference>
<comment type="similarity">
    <text evidence="1">Belongs to the LysR transcriptional regulatory family.</text>
</comment>
<dbReference type="Proteomes" id="UP001275440">
    <property type="component" value="Unassembled WGS sequence"/>
</dbReference>
<name>A0ABU3WSD1_9NOCA</name>
<evidence type="ECO:0000313" key="7">
    <source>
        <dbReference type="Proteomes" id="UP001275440"/>
    </source>
</evidence>
<accession>A0ABU3WSD1</accession>
<keyword evidence="3" id="KW-0238">DNA-binding</keyword>
<dbReference type="PANTHER" id="PTHR30579">
    <property type="entry name" value="TRANSCRIPTIONAL REGULATOR"/>
    <property type="match status" value="1"/>
</dbReference>
<evidence type="ECO:0000256" key="4">
    <source>
        <dbReference type="ARBA" id="ARBA00023163"/>
    </source>
</evidence>
<evidence type="ECO:0000259" key="5">
    <source>
        <dbReference type="PROSITE" id="PS50931"/>
    </source>
</evidence>
<evidence type="ECO:0000256" key="2">
    <source>
        <dbReference type="ARBA" id="ARBA00023015"/>
    </source>
</evidence>
<proteinExistence type="inferred from homology"/>
<dbReference type="Pfam" id="PF03466">
    <property type="entry name" value="LysR_substrate"/>
    <property type="match status" value="1"/>
</dbReference>
<dbReference type="EMBL" id="WBMO01000001">
    <property type="protein sequence ID" value="MDV2476303.1"/>
    <property type="molecule type" value="Genomic_DNA"/>
</dbReference>
<keyword evidence="2" id="KW-0805">Transcription regulation</keyword>
<gene>
    <name evidence="6" type="ORF">F8M49_14910</name>
</gene>
<dbReference type="Gene3D" id="1.10.10.10">
    <property type="entry name" value="Winged helix-like DNA-binding domain superfamily/Winged helix DNA-binding domain"/>
    <property type="match status" value="1"/>
</dbReference>
<dbReference type="SUPFAM" id="SSF46785">
    <property type="entry name" value="Winged helix' DNA-binding domain"/>
    <property type="match status" value="1"/>
</dbReference>
<dbReference type="SUPFAM" id="SSF53850">
    <property type="entry name" value="Periplasmic binding protein-like II"/>
    <property type="match status" value="1"/>
</dbReference>
<protein>
    <submittedName>
        <fullName evidence="6">LysR family transcriptional regulator</fullName>
    </submittedName>
</protein>
<dbReference type="PANTHER" id="PTHR30579:SF3">
    <property type="entry name" value="TRANSCRIPTIONAL REGULATORY PROTEIN"/>
    <property type="match status" value="1"/>
</dbReference>
<dbReference type="Gene3D" id="3.40.190.290">
    <property type="match status" value="1"/>
</dbReference>
<keyword evidence="7" id="KW-1185">Reference proteome</keyword>